<evidence type="ECO:0000256" key="3">
    <source>
        <dbReference type="ARBA" id="ARBA00022692"/>
    </source>
</evidence>
<evidence type="ECO:0000259" key="7">
    <source>
        <dbReference type="PROSITE" id="PS50850"/>
    </source>
</evidence>
<evidence type="ECO:0000256" key="6">
    <source>
        <dbReference type="SAM" id="Phobius"/>
    </source>
</evidence>
<feature type="transmembrane region" description="Helical" evidence="6">
    <location>
        <begin position="118"/>
        <end position="140"/>
    </location>
</feature>
<keyword evidence="4 6" id="KW-1133">Transmembrane helix</keyword>
<evidence type="ECO:0000256" key="1">
    <source>
        <dbReference type="ARBA" id="ARBA00004651"/>
    </source>
</evidence>
<feature type="transmembrane region" description="Helical" evidence="6">
    <location>
        <begin position="223"/>
        <end position="245"/>
    </location>
</feature>
<dbReference type="Pfam" id="PF07690">
    <property type="entry name" value="MFS_1"/>
    <property type="match status" value="2"/>
</dbReference>
<feature type="transmembrane region" description="Helical" evidence="6">
    <location>
        <begin position="376"/>
        <end position="396"/>
    </location>
</feature>
<evidence type="ECO:0000256" key="2">
    <source>
        <dbReference type="ARBA" id="ARBA00022475"/>
    </source>
</evidence>
<protein>
    <submittedName>
        <fullName evidence="8">MFS transporter</fullName>
    </submittedName>
</protein>
<feature type="transmembrane region" description="Helical" evidence="6">
    <location>
        <begin position="66"/>
        <end position="86"/>
    </location>
</feature>
<accession>A0ABW5CJ04</accession>
<feature type="transmembrane region" description="Helical" evidence="6">
    <location>
        <begin position="93"/>
        <end position="112"/>
    </location>
</feature>
<dbReference type="SUPFAM" id="SSF103473">
    <property type="entry name" value="MFS general substrate transporter"/>
    <property type="match status" value="1"/>
</dbReference>
<feature type="transmembrane region" description="Helical" evidence="6">
    <location>
        <begin position="257"/>
        <end position="276"/>
    </location>
</feature>
<feature type="transmembrane region" description="Helical" evidence="6">
    <location>
        <begin position="347"/>
        <end position="370"/>
    </location>
</feature>
<keyword evidence="9" id="KW-1185">Reference proteome</keyword>
<comment type="subcellular location">
    <subcellularLocation>
        <location evidence="1">Cell membrane</location>
        <topology evidence="1">Multi-pass membrane protein</topology>
    </subcellularLocation>
</comment>
<feature type="transmembrane region" description="Helical" evidence="6">
    <location>
        <begin position="288"/>
        <end position="307"/>
    </location>
</feature>
<evidence type="ECO:0000313" key="9">
    <source>
        <dbReference type="Proteomes" id="UP001597371"/>
    </source>
</evidence>
<comment type="caution">
    <text evidence="8">The sequence shown here is derived from an EMBL/GenBank/DDBJ whole genome shotgun (WGS) entry which is preliminary data.</text>
</comment>
<keyword evidence="3 6" id="KW-0812">Transmembrane</keyword>
<dbReference type="PROSITE" id="PS50850">
    <property type="entry name" value="MFS"/>
    <property type="match status" value="1"/>
</dbReference>
<dbReference type="InterPro" id="IPR011701">
    <property type="entry name" value="MFS"/>
</dbReference>
<dbReference type="InterPro" id="IPR036259">
    <property type="entry name" value="MFS_trans_sf"/>
</dbReference>
<sequence>MSDLIRSPELAAPAADAQSETPAAWAAVFSLAFGVFGLVTAEFLPVSLLTPMASELGVSNGAVGQAITATAVVAAIAGPLLVLFSGRLDRQKIVWGLMAMLVVSGILSAYAWNITVLLLARAMLGFALGGFWAMMTALALRLVPSAMVPRAMSIIIMGVSLATVFAAPLGAFLGEVWGWRATFLAASGIGALALALQMATLPSLPAAAAPGIASFRAALSRRAVLVGLGTILLVISGHFAGFTFIRPFLEEVPRLEISTISLALLAFGLGGFLGNVAGGAVAARSPAWAVAGCSLLIAAAALALVLFGTVASLAFAATAIWGLAFGAFPVSASIWNARAAPDHAESAGALLSSSFQVAIATGAILGGLLIDGFGPTGAIVYSSLAVLTGALVMLTLGRAVERQGAA</sequence>
<proteinExistence type="predicted"/>
<feature type="transmembrane region" description="Helical" evidence="6">
    <location>
        <begin position="152"/>
        <end position="173"/>
    </location>
</feature>
<reference evidence="9" key="1">
    <citation type="journal article" date="2019" name="Int. J. Syst. Evol. Microbiol.">
        <title>The Global Catalogue of Microorganisms (GCM) 10K type strain sequencing project: providing services to taxonomists for standard genome sequencing and annotation.</title>
        <authorList>
            <consortium name="The Broad Institute Genomics Platform"/>
            <consortium name="The Broad Institute Genome Sequencing Center for Infectious Disease"/>
            <person name="Wu L."/>
            <person name="Ma J."/>
        </authorList>
    </citation>
    <scope>NUCLEOTIDE SEQUENCE [LARGE SCALE GENOMIC DNA]</scope>
    <source>
        <strain evidence="9">ZS-35-S2</strain>
    </source>
</reference>
<keyword evidence="5 6" id="KW-0472">Membrane</keyword>
<organism evidence="8 9">
    <name type="scientific">Aureimonas populi</name>
    <dbReference type="NCBI Taxonomy" id="1701758"/>
    <lineage>
        <taxon>Bacteria</taxon>
        <taxon>Pseudomonadati</taxon>
        <taxon>Pseudomonadota</taxon>
        <taxon>Alphaproteobacteria</taxon>
        <taxon>Hyphomicrobiales</taxon>
        <taxon>Aurantimonadaceae</taxon>
        <taxon>Aureimonas</taxon>
    </lineage>
</organism>
<dbReference type="InterPro" id="IPR020846">
    <property type="entry name" value="MFS_dom"/>
</dbReference>
<name>A0ABW5CJ04_9HYPH</name>
<dbReference type="Proteomes" id="UP001597371">
    <property type="component" value="Unassembled WGS sequence"/>
</dbReference>
<dbReference type="Gene3D" id="1.20.1250.20">
    <property type="entry name" value="MFS general substrate transporter like domains"/>
    <property type="match status" value="1"/>
</dbReference>
<evidence type="ECO:0000256" key="4">
    <source>
        <dbReference type="ARBA" id="ARBA00022989"/>
    </source>
</evidence>
<dbReference type="InterPro" id="IPR050189">
    <property type="entry name" value="MFS_Efflux_Transporters"/>
</dbReference>
<feature type="domain" description="Major facilitator superfamily (MFS) profile" evidence="7">
    <location>
        <begin position="27"/>
        <end position="401"/>
    </location>
</feature>
<feature type="transmembrane region" description="Helical" evidence="6">
    <location>
        <begin position="179"/>
        <end position="202"/>
    </location>
</feature>
<feature type="transmembrane region" description="Helical" evidence="6">
    <location>
        <begin position="23"/>
        <end position="46"/>
    </location>
</feature>
<gene>
    <name evidence="8" type="ORF">ACFSKQ_03640</name>
</gene>
<dbReference type="PANTHER" id="PTHR43124">
    <property type="entry name" value="PURINE EFFLUX PUMP PBUE"/>
    <property type="match status" value="1"/>
</dbReference>
<keyword evidence="2" id="KW-1003">Cell membrane</keyword>
<dbReference type="RefSeq" id="WP_209740134.1">
    <property type="nucleotide sequence ID" value="NZ_CP072611.1"/>
</dbReference>
<dbReference type="CDD" id="cd17324">
    <property type="entry name" value="MFS_NepI_like"/>
    <property type="match status" value="1"/>
</dbReference>
<evidence type="ECO:0000256" key="5">
    <source>
        <dbReference type="ARBA" id="ARBA00023136"/>
    </source>
</evidence>
<feature type="transmembrane region" description="Helical" evidence="6">
    <location>
        <begin position="313"/>
        <end position="335"/>
    </location>
</feature>
<dbReference type="EMBL" id="JBHUIJ010000004">
    <property type="protein sequence ID" value="MFD2236557.1"/>
    <property type="molecule type" value="Genomic_DNA"/>
</dbReference>
<evidence type="ECO:0000313" key="8">
    <source>
        <dbReference type="EMBL" id="MFD2236557.1"/>
    </source>
</evidence>
<dbReference type="PANTHER" id="PTHR43124:SF5">
    <property type="entry name" value="PURINE RIBONUCLEOSIDE EFFLUX PUMP NEPI"/>
    <property type="match status" value="1"/>
</dbReference>